<dbReference type="InterPro" id="IPR003715">
    <property type="entry name" value="Poly_export_N"/>
</dbReference>
<keyword evidence="7" id="KW-0732">Signal</keyword>
<evidence type="ECO:0000259" key="17">
    <source>
        <dbReference type="Pfam" id="PF10531"/>
    </source>
</evidence>
<feature type="domain" description="Soluble ligand binding" evidence="17">
    <location>
        <begin position="399"/>
        <end position="451"/>
    </location>
</feature>
<dbReference type="Gene3D" id="3.30.1950.10">
    <property type="entry name" value="wza like domain"/>
    <property type="match status" value="1"/>
</dbReference>
<proteinExistence type="inferred from homology"/>
<feature type="domain" description="SLBB" evidence="18">
    <location>
        <begin position="158"/>
        <end position="248"/>
    </location>
</feature>
<keyword evidence="3" id="KW-0813">Transport</keyword>
<gene>
    <name evidence="19" type="ORF">ENR64_21915</name>
</gene>
<protein>
    <submittedName>
        <fullName evidence="19">Sugar ABC transporter substrate-binding protein</fullName>
    </submittedName>
</protein>
<evidence type="ECO:0000256" key="3">
    <source>
        <dbReference type="ARBA" id="ARBA00022448"/>
    </source>
</evidence>
<dbReference type="Pfam" id="PF10531">
    <property type="entry name" value="SLBB"/>
    <property type="match status" value="2"/>
</dbReference>
<evidence type="ECO:0000256" key="14">
    <source>
        <dbReference type="ARBA" id="ARBA00023288"/>
    </source>
</evidence>
<dbReference type="PANTHER" id="PTHR33619">
    <property type="entry name" value="POLYSACCHARIDE EXPORT PROTEIN GFCE-RELATED"/>
    <property type="match status" value="1"/>
</dbReference>
<keyword evidence="5" id="KW-0762">Sugar transport</keyword>
<evidence type="ECO:0000313" key="19">
    <source>
        <dbReference type="EMBL" id="HFN00352.1"/>
    </source>
</evidence>
<evidence type="ECO:0000256" key="5">
    <source>
        <dbReference type="ARBA" id="ARBA00022597"/>
    </source>
</evidence>
<evidence type="ECO:0000259" key="18">
    <source>
        <dbReference type="Pfam" id="PF22461"/>
    </source>
</evidence>
<keyword evidence="11 15" id="KW-0472">Membrane</keyword>
<keyword evidence="12" id="KW-0564">Palmitate</keyword>
<evidence type="ECO:0000256" key="8">
    <source>
        <dbReference type="ARBA" id="ARBA00023047"/>
    </source>
</evidence>
<comment type="subcellular location">
    <subcellularLocation>
        <location evidence="1">Cell outer membrane</location>
        <topology evidence="1">Multi-pass membrane protein</topology>
    </subcellularLocation>
</comment>
<evidence type="ECO:0000256" key="9">
    <source>
        <dbReference type="ARBA" id="ARBA00023065"/>
    </source>
</evidence>
<dbReference type="GO" id="GO:0015159">
    <property type="term" value="F:polysaccharide transmembrane transporter activity"/>
    <property type="evidence" value="ECO:0007669"/>
    <property type="project" value="InterPro"/>
</dbReference>
<organism evidence="19">
    <name type="scientific">Oscillatoriales cyanobacterium SpSt-418</name>
    <dbReference type="NCBI Taxonomy" id="2282169"/>
    <lineage>
        <taxon>Bacteria</taxon>
        <taxon>Bacillati</taxon>
        <taxon>Cyanobacteriota</taxon>
        <taxon>Cyanophyceae</taxon>
        <taxon>Oscillatoriophycideae</taxon>
        <taxon>Oscillatoriales</taxon>
    </lineage>
</organism>
<dbReference type="InterPro" id="IPR049712">
    <property type="entry name" value="Poly_export"/>
</dbReference>
<comment type="caution">
    <text evidence="19">The sequence shown here is derived from an EMBL/GenBank/DDBJ whole genome shotgun (WGS) entry which is preliminary data.</text>
</comment>
<dbReference type="InterPro" id="IPR054765">
    <property type="entry name" value="SLBB_dom"/>
</dbReference>
<sequence>MQHDHDYSLIISNLANPASRLLGRRCQRSVALPLGLASSLFISSFATLITATTLLQWATPAAIAQASPPAPGGSSQIDTDDYLLGAGDRLKIDFLTIPEFTAEYQVLPSGAVNLPLIGSIPVKGRTIEQATNLLSQRYAAVVQRPAINITLLAARPVRIAIAGEVNRPGSYTITTPITNGETPVPTISRTIQLAEGLTQSADLRQVQIRRAAPLGGTPQLFTVNLWDLVQTGDLAQDLQLRDGDSVFIPATTTVNLAEARQLSNANLAARNNRPLKITVVGEVYRPGPYTLIEGAVSQRDQLINPNLLQVPSVTRAIQVAGGITQLADIRNIQVRRLTRSGPTQTITLNFWQLLKEGDGLQDLPLQDGDTIEIPKVENINEGEISELATASFSPEKITINVVGEVERPGAILVSPNTPLNQAILSAGGFNLKAKKGSVTLIRLNPNGTVVKRDVEIDLAQAANENSNPPLRNNDIVVVKKNGLSTVTDAAAAILSPLGGALGILRIFGF</sequence>
<evidence type="ECO:0000256" key="6">
    <source>
        <dbReference type="ARBA" id="ARBA00022692"/>
    </source>
</evidence>
<dbReference type="Pfam" id="PF22461">
    <property type="entry name" value="SLBB_2"/>
    <property type="match status" value="1"/>
</dbReference>
<dbReference type="Gene3D" id="3.10.560.10">
    <property type="entry name" value="Outer membrane lipoprotein wza domain like"/>
    <property type="match status" value="3"/>
</dbReference>
<accession>A0A7C3KHX8</accession>
<comment type="similarity">
    <text evidence="2">Belongs to the BexD/CtrA/VexA family.</text>
</comment>
<evidence type="ECO:0000259" key="16">
    <source>
        <dbReference type="Pfam" id="PF02563"/>
    </source>
</evidence>
<keyword evidence="9" id="KW-0406">Ion transport</keyword>
<dbReference type="GO" id="GO:0006811">
    <property type="term" value="P:monoatomic ion transport"/>
    <property type="evidence" value="ECO:0007669"/>
    <property type="project" value="UniProtKB-KW"/>
</dbReference>
<keyword evidence="14" id="KW-0449">Lipoprotein</keyword>
<keyword evidence="6 15" id="KW-0812">Transmembrane</keyword>
<dbReference type="GO" id="GO:0015288">
    <property type="term" value="F:porin activity"/>
    <property type="evidence" value="ECO:0007669"/>
    <property type="project" value="UniProtKB-KW"/>
</dbReference>
<evidence type="ECO:0000256" key="13">
    <source>
        <dbReference type="ARBA" id="ARBA00023237"/>
    </source>
</evidence>
<dbReference type="GO" id="GO:0009279">
    <property type="term" value="C:cell outer membrane"/>
    <property type="evidence" value="ECO:0007669"/>
    <property type="project" value="UniProtKB-SubCell"/>
</dbReference>
<feature type="transmembrane region" description="Helical" evidence="15">
    <location>
        <begin position="30"/>
        <end position="58"/>
    </location>
</feature>
<evidence type="ECO:0000256" key="12">
    <source>
        <dbReference type="ARBA" id="ARBA00023139"/>
    </source>
</evidence>
<evidence type="ECO:0000256" key="11">
    <source>
        <dbReference type="ARBA" id="ARBA00023136"/>
    </source>
</evidence>
<name>A0A7C3KHX8_9CYAN</name>
<keyword evidence="13" id="KW-0998">Cell outer membrane</keyword>
<feature type="domain" description="Soluble ligand binding" evidence="17">
    <location>
        <begin position="313"/>
        <end position="346"/>
    </location>
</feature>
<evidence type="ECO:0000256" key="10">
    <source>
        <dbReference type="ARBA" id="ARBA00023114"/>
    </source>
</evidence>
<keyword evidence="15" id="KW-1133">Transmembrane helix</keyword>
<dbReference type="GO" id="GO:0046930">
    <property type="term" value="C:pore complex"/>
    <property type="evidence" value="ECO:0007669"/>
    <property type="project" value="UniProtKB-KW"/>
</dbReference>
<dbReference type="PANTHER" id="PTHR33619:SF3">
    <property type="entry name" value="POLYSACCHARIDE EXPORT PROTEIN GFCE-RELATED"/>
    <property type="match status" value="1"/>
</dbReference>
<keyword evidence="10" id="KW-0626">Porin</keyword>
<keyword evidence="8" id="KW-0625">Polysaccharide transport</keyword>
<dbReference type="AlphaFoldDB" id="A0A7C3KHX8"/>
<feature type="domain" description="Polysaccharide export protein N-terminal" evidence="16">
    <location>
        <begin position="79"/>
        <end position="151"/>
    </location>
</feature>
<evidence type="ECO:0000256" key="7">
    <source>
        <dbReference type="ARBA" id="ARBA00022729"/>
    </source>
</evidence>
<evidence type="ECO:0000256" key="4">
    <source>
        <dbReference type="ARBA" id="ARBA00022452"/>
    </source>
</evidence>
<dbReference type="Pfam" id="PF02563">
    <property type="entry name" value="Poly_export"/>
    <property type="match status" value="1"/>
</dbReference>
<evidence type="ECO:0000256" key="1">
    <source>
        <dbReference type="ARBA" id="ARBA00004571"/>
    </source>
</evidence>
<dbReference type="EMBL" id="DSRU01000321">
    <property type="protein sequence ID" value="HFN00352.1"/>
    <property type="molecule type" value="Genomic_DNA"/>
</dbReference>
<evidence type="ECO:0000256" key="15">
    <source>
        <dbReference type="SAM" id="Phobius"/>
    </source>
</evidence>
<keyword evidence="4" id="KW-1134">Transmembrane beta strand</keyword>
<evidence type="ECO:0000256" key="2">
    <source>
        <dbReference type="ARBA" id="ARBA00009450"/>
    </source>
</evidence>
<reference evidence="19" key="1">
    <citation type="journal article" date="2020" name="mSystems">
        <title>Genome- and Community-Level Interaction Insights into Carbon Utilization and Element Cycling Functions of Hydrothermarchaeota in Hydrothermal Sediment.</title>
        <authorList>
            <person name="Zhou Z."/>
            <person name="Liu Y."/>
            <person name="Xu W."/>
            <person name="Pan J."/>
            <person name="Luo Z.H."/>
            <person name="Li M."/>
        </authorList>
    </citation>
    <scope>NUCLEOTIDE SEQUENCE [LARGE SCALE GENOMIC DNA]</scope>
    <source>
        <strain evidence="19">SpSt-418</strain>
    </source>
</reference>
<dbReference type="InterPro" id="IPR019554">
    <property type="entry name" value="Soluble_ligand-bd"/>
</dbReference>